<organism evidence="13 14">
    <name type="scientific">Pontiella sulfatireligans</name>
    <dbReference type="NCBI Taxonomy" id="2750658"/>
    <lineage>
        <taxon>Bacteria</taxon>
        <taxon>Pseudomonadati</taxon>
        <taxon>Kiritimatiellota</taxon>
        <taxon>Kiritimatiellia</taxon>
        <taxon>Kiritimatiellales</taxon>
        <taxon>Pontiellaceae</taxon>
        <taxon>Pontiella</taxon>
    </lineage>
</organism>
<dbReference type="Gene3D" id="3.10.520.10">
    <property type="entry name" value="ApbE-like domains"/>
    <property type="match status" value="1"/>
</dbReference>
<evidence type="ECO:0000256" key="1">
    <source>
        <dbReference type="ARBA" id="ARBA00011955"/>
    </source>
</evidence>
<dbReference type="PANTHER" id="PTHR30040:SF2">
    <property type="entry name" value="FAD:PROTEIN FMN TRANSFERASE"/>
    <property type="match status" value="1"/>
</dbReference>
<gene>
    <name evidence="13" type="primary">apbE_2</name>
    <name evidence="13" type="ORF">SCARR_05426</name>
</gene>
<keyword evidence="12" id="KW-1133">Transmembrane helix</keyword>
<protein>
    <recommendedName>
        <fullName evidence="2 10">FAD:protein FMN transferase</fullName>
        <ecNumber evidence="1 10">2.7.1.180</ecNumber>
    </recommendedName>
    <alternativeName>
        <fullName evidence="8 10">Flavin transferase</fullName>
    </alternativeName>
</protein>
<dbReference type="GO" id="GO:0046872">
    <property type="term" value="F:metal ion binding"/>
    <property type="evidence" value="ECO:0007669"/>
    <property type="project" value="UniProtKB-UniRule"/>
</dbReference>
<evidence type="ECO:0000256" key="11">
    <source>
        <dbReference type="PIRSR" id="PIRSR006268-2"/>
    </source>
</evidence>
<evidence type="ECO:0000313" key="13">
    <source>
        <dbReference type="EMBL" id="VGO23319.1"/>
    </source>
</evidence>
<sequence>MTRKKVIQMIAGLVLVLVLGIGSYWRSPTIENPAHWGETMGTTYSVKITGPVKQRELKRLTQLINQQLAEVNRQMSTWDAASEISRFNHSDSTEPFRCSDAFAAVVGRALELSGSSGGAFDPTLQPLLNLWGFGSEGAERQIPADAAIAKAKAQTGWRKLTAEDGPILRKSTPELSLALGAIAKGYGVDELASTLTDSGYENWFVEIGGEVVVQGTNPDGVPWKIGIQKPTTNPMEEGQLQGIVHITNGAVATSGDYRNYILEDGVVYSHILDPRSGRAVLSDTASVTVAAPNCMDADGLATALFVMGADEGLPWVERQPDVEALFLTRGASGEIFEKFSSGFVEAAGYIPNY</sequence>
<keyword evidence="14" id="KW-1185">Reference proteome</keyword>
<dbReference type="Proteomes" id="UP000346198">
    <property type="component" value="Unassembled WGS sequence"/>
</dbReference>
<feature type="binding site" evidence="11">
    <location>
        <position position="302"/>
    </location>
    <ligand>
        <name>Mg(2+)</name>
        <dbReference type="ChEBI" id="CHEBI:18420"/>
    </ligand>
</feature>
<evidence type="ECO:0000313" key="14">
    <source>
        <dbReference type="Proteomes" id="UP000346198"/>
    </source>
</evidence>
<name>A0A6C2UT46_9BACT</name>
<feature type="binding site" evidence="11">
    <location>
        <position position="181"/>
    </location>
    <ligand>
        <name>Mg(2+)</name>
        <dbReference type="ChEBI" id="CHEBI:18420"/>
    </ligand>
</feature>
<proteinExistence type="inferred from homology"/>
<evidence type="ECO:0000256" key="6">
    <source>
        <dbReference type="ARBA" id="ARBA00022827"/>
    </source>
</evidence>
<dbReference type="RefSeq" id="WP_136065549.1">
    <property type="nucleotide sequence ID" value="NZ_CAAHFH010000003.1"/>
</dbReference>
<dbReference type="PIRSF" id="PIRSF006268">
    <property type="entry name" value="ApbE"/>
    <property type="match status" value="1"/>
</dbReference>
<dbReference type="EMBL" id="CAAHFH010000003">
    <property type="protein sequence ID" value="VGO23319.1"/>
    <property type="molecule type" value="Genomic_DNA"/>
</dbReference>
<keyword evidence="7 10" id="KW-0460">Magnesium</keyword>
<evidence type="ECO:0000256" key="12">
    <source>
        <dbReference type="SAM" id="Phobius"/>
    </source>
</evidence>
<evidence type="ECO:0000256" key="7">
    <source>
        <dbReference type="ARBA" id="ARBA00022842"/>
    </source>
</evidence>
<evidence type="ECO:0000256" key="4">
    <source>
        <dbReference type="ARBA" id="ARBA00022679"/>
    </source>
</evidence>
<accession>A0A6C2UT46</accession>
<keyword evidence="12" id="KW-0812">Transmembrane</keyword>
<evidence type="ECO:0000256" key="2">
    <source>
        <dbReference type="ARBA" id="ARBA00016337"/>
    </source>
</evidence>
<keyword evidence="6 10" id="KW-0274">FAD</keyword>
<dbReference type="PANTHER" id="PTHR30040">
    <property type="entry name" value="THIAMINE BIOSYNTHESIS LIPOPROTEIN APBE"/>
    <property type="match status" value="1"/>
</dbReference>
<dbReference type="EC" id="2.7.1.180" evidence="1 10"/>
<evidence type="ECO:0000256" key="10">
    <source>
        <dbReference type="PIRNR" id="PIRNR006268"/>
    </source>
</evidence>
<evidence type="ECO:0000256" key="3">
    <source>
        <dbReference type="ARBA" id="ARBA00022630"/>
    </source>
</evidence>
<keyword evidence="12" id="KW-0472">Membrane</keyword>
<dbReference type="InterPro" id="IPR003374">
    <property type="entry name" value="ApbE-like_sf"/>
</dbReference>
<dbReference type="Pfam" id="PF02424">
    <property type="entry name" value="ApbE"/>
    <property type="match status" value="1"/>
</dbReference>
<evidence type="ECO:0000256" key="8">
    <source>
        <dbReference type="ARBA" id="ARBA00031306"/>
    </source>
</evidence>
<comment type="catalytic activity">
    <reaction evidence="9 10">
        <text>L-threonyl-[protein] + FAD = FMN-L-threonyl-[protein] + AMP + H(+)</text>
        <dbReference type="Rhea" id="RHEA:36847"/>
        <dbReference type="Rhea" id="RHEA-COMP:11060"/>
        <dbReference type="Rhea" id="RHEA-COMP:11061"/>
        <dbReference type="ChEBI" id="CHEBI:15378"/>
        <dbReference type="ChEBI" id="CHEBI:30013"/>
        <dbReference type="ChEBI" id="CHEBI:57692"/>
        <dbReference type="ChEBI" id="CHEBI:74257"/>
        <dbReference type="ChEBI" id="CHEBI:456215"/>
        <dbReference type="EC" id="2.7.1.180"/>
    </reaction>
</comment>
<keyword evidence="5 10" id="KW-0479">Metal-binding</keyword>
<dbReference type="InterPro" id="IPR024932">
    <property type="entry name" value="ApbE"/>
</dbReference>
<dbReference type="AlphaFoldDB" id="A0A6C2UT46"/>
<comment type="similarity">
    <text evidence="10">Belongs to the ApbE family.</text>
</comment>
<keyword evidence="3 10" id="KW-0285">Flavoprotein</keyword>
<reference evidence="13 14" key="1">
    <citation type="submission" date="2019-04" db="EMBL/GenBank/DDBJ databases">
        <authorList>
            <person name="Van Vliet M D."/>
        </authorList>
    </citation>
    <scope>NUCLEOTIDE SEQUENCE [LARGE SCALE GENOMIC DNA]</scope>
    <source>
        <strain evidence="13 14">F21</strain>
    </source>
</reference>
<comment type="cofactor">
    <cofactor evidence="11">
        <name>Mg(2+)</name>
        <dbReference type="ChEBI" id="CHEBI:18420"/>
    </cofactor>
    <cofactor evidence="11">
        <name>Mn(2+)</name>
        <dbReference type="ChEBI" id="CHEBI:29035"/>
    </cofactor>
    <text evidence="11">Magnesium. Can also use manganese.</text>
</comment>
<evidence type="ECO:0000256" key="9">
    <source>
        <dbReference type="ARBA" id="ARBA00048540"/>
    </source>
</evidence>
<feature type="binding site" evidence="11">
    <location>
        <position position="298"/>
    </location>
    <ligand>
        <name>Mg(2+)</name>
        <dbReference type="ChEBI" id="CHEBI:18420"/>
    </ligand>
</feature>
<evidence type="ECO:0000256" key="5">
    <source>
        <dbReference type="ARBA" id="ARBA00022723"/>
    </source>
</evidence>
<dbReference type="SUPFAM" id="SSF143631">
    <property type="entry name" value="ApbE-like"/>
    <property type="match status" value="1"/>
</dbReference>
<dbReference type="GO" id="GO:0016740">
    <property type="term" value="F:transferase activity"/>
    <property type="evidence" value="ECO:0007669"/>
    <property type="project" value="UniProtKB-UniRule"/>
</dbReference>
<keyword evidence="4 10" id="KW-0808">Transferase</keyword>
<feature type="transmembrane region" description="Helical" evidence="12">
    <location>
        <begin position="7"/>
        <end position="25"/>
    </location>
</feature>